<protein>
    <submittedName>
        <fullName evidence="1">Uncharacterized protein</fullName>
    </submittedName>
</protein>
<sequence>MTAKQVVNQRKALWDDFCHNQHIIENSAPLFDVDPQFMVRIRKSGRTNVRNILARSESMEANVIAQTAILTDDILHQRAQYDGLIYMMFTCHQDEVLPLYIGKTESKGRTNLISANIKDVARVKDKFARWGDNYQYHIGDLSAIVLPGHDARHMTIKYQRWEESLFVSYPAEKPQLKQEIRFWCKAWNRNDTGIWPEFGPTRLTFLEYLLIGVASSLFPETLLNREGHSRS</sequence>
<name>A0ABV4A2Z2_9ENTR</name>
<dbReference type="RefSeq" id="WP_369496586.1">
    <property type="nucleotide sequence ID" value="NZ_JBFZPZ010000001.1"/>
</dbReference>
<keyword evidence="2" id="KW-1185">Reference proteome</keyword>
<gene>
    <name evidence="1" type="ORF">AB7Z85_01640</name>
</gene>
<comment type="caution">
    <text evidence="1">The sequence shown here is derived from an EMBL/GenBank/DDBJ whole genome shotgun (WGS) entry which is preliminary data.</text>
</comment>
<dbReference type="Proteomes" id="UP001561463">
    <property type="component" value="Unassembled WGS sequence"/>
</dbReference>
<organism evidence="1 2">
    <name type="scientific">Pseudenterobacter timonensis</name>
    <dbReference type="NCBI Taxonomy" id="1755099"/>
    <lineage>
        <taxon>Bacteria</taxon>
        <taxon>Pseudomonadati</taxon>
        <taxon>Pseudomonadota</taxon>
        <taxon>Gammaproteobacteria</taxon>
        <taxon>Enterobacterales</taxon>
        <taxon>Enterobacteriaceae</taxon>
        <taxon>Pseudenterobacter</taxon>
    </lineage>
</organism>
<accession>A0ABV4A2Z2</accession>
<dbReference type="EMBL" id="JBFZPZ010000001">
    <property type="protein sequence ID" value="MEX9251220.1"/>
    <property type="molecule type" value="Genomic_DNA"/>
</dbReference>
<proteinExistence type="predicted"/>
<reference evidence="1 2" key="1">
    <citation type="submission" date="2024-03" db="EMBL/GenBank/DDBJ databases">
        <title>Role of Flies in the Dissemination of Carbapenem-Resistant Enterobacteriaceae (CRE): An Epidemiological and Genomic Study in China.</title>
        <authorList>
            <person name="Chen K."/>
            <person name="Zhang R."/>
            <person name="Chen S."/>
        </authorList>
    </citation>
    <scope>NUCLEOTIDE SEQUENCE [LARGE SCALE GENOMIC DNA]</scope>
    <source>
        <strain evidence="2">fly-313</strain>
    </source>
</reference>
<evidence type="ECO:0000313" key="2">
    <source>
        <dbReference type="Proteomes" id="UP001561463"/>
    </source>
</evidence>
<evidence type="ECO:0000313" key="1">
    <source>
        <dbReference type="EMBL" id="MEX9251220.1"/>
    </source>
</evidence>